<dbReference type="InterPro" id="IPR047216">
    <property type="entry name" value="Endonuclease_DUF559_bact"/>
</dbReference>
<dbReference type="Pfam" id="PF04480">
    <property type="entry name" value="DUF559"/>
    <property type="match status" value="1"/>
</dbReference>
<dbReference type="Proteomes" id="UP000001601">
    <property type="component" value="Unassembled WGS sequence"/>
</dbReference>
<dbReference type="PANTHER" id="PTHR38590:SF1">
    <property type="entry name" value="BLL0828 PROTEIN"/>
    <property type="match status" value="1"/>
</dbReference>
<comment type="caution">
    <text evidence="3">The sequence shown here is derived from an EMBL/GenBank/DDBJ whole genome shotgun (WGS) entry which is preliminary data.</text>
</comment>
<dbReference type="SUPFAM" id="SSF52980">
    <property type="entry name" value="Restriction endonuclease-like"/>
    <property type="match status" value="1"/>
</dbReference>
<feature type="coiled-coil region" evidence="1">
    <location>
        <begin position="1"/>
        <end position="28"/>
    </location>
</feature>
<dbReference type="Gene3D" id="3.40.960.10">
    <property type="entry name" value="VSR Endonuclease"/>
    <property type="match status" value="1"/>
</dbReference>
<organism evidence="3 4">
    <name type="scientific">Leeuwenhoekiella blandensis (strain CECT 7118 / CCUG 51940 / KCTC 22103 / MED217)</name>
    <name type="common">Flavobacterium sp. (strain MED217)</name>
    <dbReference type="NCBI Taxonomy" id="398720"/>
    <lineage>
        <taxon>Bacteria</taxon>
        <taxon>Pseudomonadati</taxon>
        <taxon>Bacteroidota</taxon>
        <taxon>Flavobacteriia</taxon>
        <taxon>Flavobacteriales</taxon>
        <taxon>Flavobacteriaceae</taxon>
        <taxon>Leeuwenhoekiella</taxon>
    </lineage>
</organism>
<dbReference type="HOGENOM" id="CLU_107928_1_2_10"/>
<evidence type="ECO:0000259" key="2">
    <source>
        <dbReference type="Pfam" id="PF04480"/>
    </source>
</evidence>
<evidence type="ECO:0000313" key="3">
    <source>
        <dbReference type="EMBL" id="EAQ51333.1"/>
    </source>
</evidence>
<protein>
    <recommendedName>
        <fullName evidence="2">DUF559 domain-containing protein</fullName>
    </recommendedName>
</protein>
<evidence type="ECO:0000313" key="4">
    <source>
        <dbReference type="Proteomes" id="UP000001601"/>
    </source>
</evidence>
<dbReference type="eggNOG" id="COG2852">
    <property type="taxonomic scope" value="Bacteria"/>
</dbReference>
<keyword evidence="4" id="KW-1185">Reference proteome</keyword>
<reference evidence="3 4" key="1">
    <citation type="journal article" date="2007" name="Nature">
        <title>Light stimulates growth of proteorhodopsin-containing marine Flavobacteria.</title>
        <authorList>
            <person name="Gomez-Consarnau L."/>
            <person name="Gonzalez J.M."/>
            <person name="Coll-Llado M."/>
            <person name="Gourdon P."/>
            <person name="Pascher T."/>
            <person name="Neutze R."/>
            <person name="Pedros-Alio C."/>
            <person name="Pinhassi J."/>
        </authorList>
    </citation>
    <scope>NUCLEOTIDE SEQUENCE [LARGE SCALE GENOMIC DNA]</scope>
    <source>
        <strain evidence="3 4">MED217</strain>
    </source>
</reference>
<feature type="domain" description="DUF559" evidence="2">
    <location>
        <begin position="11"/>
        <end position="116"/>
    </location>
</feature>
<dbReference type="CDD" id="cd01038">
    <property type="entry name" value="Endonuclease_DUF559"/>
    <property type="match status" value="1"/>
</dbReference>
<dbReference type="InterPro" id="IPR011335">
    <property type="entry name" value="Restrct_endonuc-II-like"/>
</dbReference>
<dbReference type="RefSeq" id="WP_009781812.1">
    <property type="nucleotide sequence ID" value="NZ_CH672395.1"/>
</dbReference>
<dbReference type="InterPro" id="IPR007569">
    <property type="entry name" value="DUF559"/>
</dbReference>
<name>A3XHB1_LEEBM</name>
<accession>A3XHB1</accession>
<dbReference type="STRING" id="398720.MED217_17360"/>
<proteinExistence type="predicted"/>
<sequence length="120" mass="14445">MKKQVHNLKELESQRKYLRSNLTAAEAYLWNYLKKSQLNGRKFRRQHSISHFIVDFYCPKEKLIIELDGQHHLSSTAMEYDEFRTKKLNDLGYTIIRFENKMVFDLLPSVLKEIEDNFKC</sequence>
<dbReference type="AlphaFoldDB" id="A3XHB1"/>
<dbReference type="EMBL" id="AANC01000001">
    <property type="protein sequence ID" value="EAQ51333.1"/>
    <property type="molecule type" value="Genomic_DNA"/>
</dbReference>
<gene>
    <name evidence="3" type="ORF">MED217_17360</name>
</gene>
<keyword evidence="1" id="KW-0175">Coiled coil</keyword>
<dbReference type="PANTHER" id="PTHR38590">
    <property type="entry name" value="BLL0828 PROTEIN"/>
    <property type="match status" value="1"/>
</dbReference>
<dbReference type="OrthoDB" id="9798754at2"/>
<evidence type="ECO:0000256" key="1">
    <source>
        <dbReference type="SAM" id="Coils"/>
    </source>
</evidence>